<dbReference type="RefSeq" id="WP_153082933.1">
    <property type="nucleotide sequence ID" value="NZ_VZCS01000014.1"/>
</dbReference>
<reference evidence="1" key="1">
    <citation type="submission" date="2019-09" db="EMBL/GenBank/DDBJ databases">
        <title>Distinct polysaccharide growth profiles of human intestinal Prevotella copri isolates.</title>
        <authorList>
            <person name="Fehlner-Peach H."/>
            <person name="Magnabosco C."/>
            <person name="Raghavan V."/>
            <person name="Scher J.U."/>
            <person name="Tett A."/>
            <person name="Cox L.M."/>
            <person name="Gottsegen C."/>
            <person name="Watters A."/>
            <person name="Wiltshire- Gordon J.D."/>
            <person name="Segata N."/>
            <person name="Bonneau R."/>
            <person name="Littman D.R."/>
        </authorList>
    </citation>
    <scope>NUCLEOTIDE SEQUENCE</scope>
    <source>
        <strain evidence="1">IAQ1183</strain>
    </source>
</reference>
<gene>
    <name evidence="1" type="ORF">F7D96_12785</name>
</gene>
<accession>A0A646FRK3</accession>
<organism evidence="1">
    <name type="scientific">Segatella copri</name>
    <dbReference type="NCBI Taxonomy" id="165179"/>
    <lineage>
        <taxon>Bacteria</taxon>
        <taxon>Pseudomonadati</taxon>
        <taxon>Bacteroidota</taxon>
        <taxon>Bacteroidia</taxon>
        <taxon>Bacteroidales</taxon>
        <taxon>Prevotellaceae</taxon>
        <taxon>Segatella</taxon>
    </lineage>
</organism>
<protein>
    <submittedName>
        <fullName evidence="1">DUF4861 domain-containing protein</fullName>
    </submittedName>
</protein>
<dbReference type="Proteomes" id="UP001193463">
    <property type="component" value="Unassembled WGS sequence"/>
</dbReference>
<name>A0A646FRK3_9BACT</name>
<evidence type="ECO:0000313" key="1">
    <source>
        <dbReference type="EMBL" id="MQM97119.1"/>
    </source>
</evidence>
<proteinExistence type="predicted"/>
<dbReference type="EMBL" id="VZCX01000098">
    <property type="protein sequence ID" value="MQM97119.1"/>
    <property type="molecule type" value="Genomic_DNA"/>
</dbReference>
<dbReference type="InterPro" id="IPR032342">
    <property type="entry name" value="DUF4861"/>
</dbReference>
<comment type="caution">
    <text evidence="1">The sequence shown here is derived from an EMBL/GenBank/DDBJ whole genome shotgun (WGS) entry which is preliminary data.</text>
</comment>
<dbReference type="AlphaFoldDB" id="A0A646FRK3"/>
<sequence>MEKMKSKMVKSIMMLLALASSNYSYAQQATITVSNPTAAQRTELISLSMSEIKAKLGNATPKKGEAYIVKNKKGQQIGSQITYDGNLLIDASVRPHGSATYYVSIGKPYPQKVWATGALYKMRKDDLAWENDRCAYRVYGPALQRSGERSFGTDIWVKNTPDNVVYDRYIKDMNGNIKGDKIDAKVRALQKQEKTLESQARNEKNKTKAAKLETQLKTIQAHRKSLLAESRETDILTSFHLDHGNGLDPYRVGATLGLGAPSLMVGKNQVLPYCYKDYKILDNGPLRFTVELTYNPSTVGDMKNVVEHRIISLDKGSNFNKMTVWYDGLTTPTDFATGFPIHEEDTETKTFAKDYVSYADPTDNIEVNNSQVYVGVLFPYGVDNTYYQLFDEKHDGATGHALGLKRGLKDGERYSYYFGTAWSKYDVRSYAEWQIRIKDYLDALRNPLKVSSNRGNFFYSDFVIFYSDFVILSAIYIPARMQQAPARK</sequence>
<dbReference type="Pfam" id="PF16153">
    <property type="entry name" value="DUF4861"/>
    <property type="match status" value="1"/>
</dbReference>